<evidence type="ECO:0000313" key="2">
    <source>
        <dbReference type="Proteomes" id="UP001314635"/>
    </source>
</evidence>
<evidence type="ECO:0000313" key="1">
    <source>
        <dbReference type="EMBL" id="MBR1135064.1"/>
    </source>
</evidence>
<sequence>MSRQQDLEDQIARAERLERSITDMLTIERLRQFAAECRRELERLQHPRCAA</sequence>
<comment type="caution">
    <text evidence="1">The sequence shown here is derived from an EMBL/GenBank/DDBJ whole genome shotgun (WGS) entry which is preliminary data.</text>
</comment>
<gene>
    <name evidence="1" type="ORF">JQ619_04740</name>
</gene>
<protein>
    <submittedName>
        <fullName evidence="1">Uncharacterized protein</fullName>
    </submittedName>
</protein>
<name>A0ABS5G1A4_9BRAD</name>
<dbReference type="EMBL" id="JAFCLK010000004">
    <property type="protein sequence ID" value="MBR1135064.1"/>
    <property type="molecule type" value="Genomic_DNA"/>
</dbReference>
<accession>A0ABS5G1A4</accession>
<organism evidence="1 2">
    <name type="scientific">Bradyrhizobium denitrificans</name>
    <dbReference type="NCBI Taxonomy" id="2734912"/>
    <lineage>
        <taxon>Bacteria</taxon>
        <taxon>Pseudomonadati</taxon>
        <taxon>Pseudomonadota</taxon>
        <taxon>Alphaproteobacteria</taxon>
        <taxon>Hyphomicrobiales</taxon>
        <taxon>Nitrobacteraceae</taxon>
        <taxon>Bradyrhizobium</taxon>
    </lineage>
</organism>
<reference evidence="2" key="1">
    <citation type="journal article" date="2021" name="ISME J.">
        <title>Evolutionary origin and ecological implication of a unique nif island in free-living Bradyrhizobium lineages.</title>
        <authorList>
            <person name="Tao J."/>
        </authorList>
    </citation>
    <scope>NUCLEOTIDE SEQUENCE [LARGE SCALE GENOMIC DNA]</scope>
    <source>
        <strain evidence="2">SZCCT0094</strain>
    </source>
</reference>
<dbReference type="RefSeq" id="WP_168167898.1">
    <property type="nucleotide sequence ID" value="NZ_JABFDP010000007.1"/>
</dbReference>
<dbReference type="Proteomes" id="UP001314635">
    <property type="component" value="Unassembled WGS sequence"/>
</dbReference>
<keyword evidence="2" id="KW-1185">Reference proteome</keyword>
<proteinExistence type="predicted"/>